<dbReference type="PATRIC" id="fig|1122241.3.peg.2997"/>
<sequence>MVDGPLTQEEIEELVALIKEGKVLTPAELATLEGEAGDSDSLQEKMADRFPNKLGAAQMLKGS</sequence>
<keyword evidence="2" id="KW-1185">Reference proteome</keyword>
<comment type="caution">
    <text evidence="1">The sequence shown here is derived from an EMBL/GenBank/DDBJ whole genome shotgun (WGS) entry which is preliminary data.</text>
</comment>
<protein>
    <submittedName>
        <fullName evidence="1">Uncharacterized protein</fullName>
    </submittedName>
</protein>
<dbReference type="Proteomes" id="UP000075670">
    <property type="component" value="Unassembled WGS sequence"/>
</dbReference>
<evidence type="ECO:0000313" key="2">
    <source>
        <dbReference type="Proteomes" id="UP000075670"/>
    </source>
</evidence>
<proteinExistence type="predicted"/>
<dbReference type="EMBL" id="LTBC01000019">
    <property type="protein sequence ID" value="KYH30848.1"/>
    <property type="molecule type" value="Genomic_DNA"/>
</dbReference>
<dbReference type="AlphaFoldDB" id="A0A151AT70"/>
<gene>
    <name evidence="1" type="ORF">MOMUL_28190</name>
</gene>
<accession>A0A151AT70</accession>
<reference evidence="1 2" key="1">
    <citation type="submission" date="2016-02" db="EMBL/GenBank/DDBJ databases">
        <title>Genome sequence of Moorella mulderi DSM 14980.</title>
        <authorList>
            <person name="Poehlein A."/>
            <person name="Daniel R."/>
        </authorList>
    </citation>
    <scope>NUCLEOTIDE SEQUENCE [LARGE SCALE GENOMIC DNA]</scope>
    <source>
        <strain evidence="1 2">DSM 14980</strain>
    </source>
</reference>
<name>A0A151AT70_9FIRM</name>
<organism evidence="1 2">
    <name type="scientific">Moorella mulderi DSM 14980</name>
    <dbReference type="NCBI Taxonomy" id="1122241"/>
    <lineage>
        <taxon>Bacteria</taxon>
        <taxon>Bacillati</taxon>
        <taxon>Bacillota</taxon>
        <taxon>Clostridia</taxon>
        <taxon>Neomoorellales</taxon>
        <taxon>Neomoorellaceae</taxon>
        <taxon>Neomoorella</taxon>
    </lineage>
</organism>
<evidence type="ECO:0000313" key="1">
    <source>
        <dbReference type="EMBL" id="KYH30848.1"/>
    </source>
</evidence>
<dbReference type="RefSeq" id="WP_062285765.1">
    <property type="nucleotide sequence ID" value="NZ_LTBC01000019.1"/>
</dbReference>